<feature type="binding site" evidence="9">
    <location>
        <position position="61"/>
    </location>
    <ligand>
        <name>5-hydroxyisourate</name>
        <dbReference type="ChEBI" id="CHEBI:18072"/>
    </ligand>
</feature>
<feature type="binding site" evidence="9">
    <location>
        <position position="182"/>
    </location>
    <ligand>
        <name>5-hydroxyisourate</name>
        <dbReference type="ChEBI" id="CHEBI:18072"/>
    </ligand>
</feature>
<dbReference type="Pfam" id="PF01014">
    <property type="entry name" value="Uricase"/>
    <property type="match status" value="2"/>
</dbReference>
<keyword evidence="5 7" id="KW-0560">Oxidoreductase</keyword>
<evidence type="ECO:0000256" key="10">
    <source>
        <dbReference type="RuleBase" id="RU004455"/>
    </source>
</evidence>
<feature type="binding site" evidence="9">
    <location>
        <position position="264"/>
    </location>
    <ligand>
        <name>5-hydroxyisourate</name>
        <dbReference type="ChEBI" id="CHEBI:18072"/>
    </ligand>
</feature>
<name>A0A642UFM2_DIURU</name>
<feature type="binding site" evidence="9">
    <location>
        <position position="165"/>
    </location>
    <ligand>
        <name>urate</name>
        <dbReference type="ChEBI" id="CHEBI:17775"/>
    </ligand>
</feature>
<protein>
    <recommendedName>
        <fullName evidence="7 10">Uricase</fullName>
        <ecNumber evidence="7 10">1.7.3.3</ecNumber>
    </recommendedName>
    <alternativeName>
        <fullName evidence="7">Urate oxidase</fullName>
    </alternativeName>
</protein>
<dbReference type="Proteomes" id="UP000449547">
    <property type="component" value="Unassembled WGS sequence"/>
</dbReference>
<dbReference type="OrthoDB" id="9992118at2759"/>
<feature type="binding site" evidence="9">
    <location>
        <position position="237"/>
    </location>
    <ligand>
        <name>urate</name>
        <dbReference type="ChEBI" id="CHEBI:17775"/>
    </ligand>
</feature>
<dbReference type="EC" id="1.7.3.3" evidence="7 10"/>
<feature type="binding site" evidence="9">
    <location>
        <position position="238"/>
    </location>
    <ligand>
        <name>urate</name>
        <dbReference type="ChEBI" id="CHEBI:17775"/>
    </ligand>
</feature>
<evidence type="ECO:0000256" key="6">
    <source>
        <dbReference type="ARBA" id="ARBA00023140"/>
    </source>
</evidence>
<dbReference type="GO" id="GO:0005777">
    <property type="term" value="C:peroxisome"/>
    <property type="evidence" value="ECO:0007669"/>
    <property type="project" value="UniProtKB-SubCell"/>
</dbReference>
<evidence type="ECO:0000256" key="9">
    <source>
        <dbReference type="PIRSR" id="PIRSR000241-2"/>
    </source>
</evidence>
<dbReference type="PIRSF" id="PIRSF000241">
    <property type="entry name" value="Urate_oxidase"/>
    <property type="match status" value="1"/>
</dbReference>
<evidence type="ECO:0000256" key="5">
    <source>
        <dbReference type="ARBA" id="ARBA00023002"/>
    </source>
</evidence>
<feature type="active site" description="Charge relay system" evidence="8">
    <location>
        <position position="266"/>
    </location>
</feature>
<dbReference type="RefSeq" id="XP_034010370.1">
    <property type="nucleotide sequence ID" value="XM_034157897.1"/>
</dbReference>
<dbReference type="OMA" id="WERCYIN"/>
<comment type="caution">
    <text evidence="11">The sequence shown here is derived from an EMBL/GenBank/DDBJ whole genome shotgun (WGS) entry which is preliminary data.</text>
</comment>
<feature type="binding site" evidence="9">
    <location>
        <position position="182"/>
    </location>
    <ligand>
        <name>urate</name>
        <dbReference type="ChEBI" id="CHEBI:17775"/>
    </ligand>
</feature>
<evidence type="ECO:0000256" key="2">
    <source>
        <dbReference type="ARBA" id="ARBA00004831"/>
    </source>
</evidence>
<dbReference type="GO" id="GO:0006145">
    <property type="term" value="P:purine nucleobase catabolic process"/>
    <property type="evidence" value="ECO:0007669"/>
    <property type="project" value="TreeGrafter"/>
</dbReference>
<dbReference type="FunFam" id="3.10.270.10:FF:000001">
    <property type="entry name" value="Uricase"/>
    <property type="match status" value="1"/>
</dbReference>
<evidence type="ECO:0000313" key="11">
    <source>
        <dbReference type="EMBL" id="KAA8898113.1"/>
    </source>
</evidence>
<feature type="binding site" evidence="9">
    <location>
        <position position="61"/>
    </location>
    <ligand>
        <name>urate</name>
        <dbReference type="ChEBI" id="CHEBI:17775"/>
    </ligand>
</feature>
<dbReference type="PANTHER" id="PTHR42874">
    <property type="entry name" value="URICASE"/>
    <property type="match status" value="1"/>
</dbReference>
<evidence type="ECO:0000256" key="4">
    <source>
        <dbReference type="ARBA" id="ARBA00022631"/>
    </source>
</evidence>
<dbReference type="GO" id="GO:0004846">
    <property type="term" value="F:urate oxidase activity"/>
    <property type="evidence" value="ECO:0007669"/>
    <property type="project" value="UniProtKB-EC"/>
</dbReference>
<dbReference type="InterPro" id="IPR002042">
    <property type="entry name" value="Uricase"/>
</dbReference>
<dbReference type="PRINTS" id="PR00093">
    <property type="entry name" value="URICASE"/>
</dbReference>
<dbReference type="GeneID" id="54783619"/>
<accession>A0A642UFM2</accession>
<dbReference type="InterPro" id="IPR019842">
    <property type="entry name" value="Uricase_CS"/>
</dbReference>
<feature type="binding site" evidence="9">
    <location>
        <position position="264"/>
    </location>
    <ligand>
        <name>O2</name>
        <dbReference type="ChEBI" id="CHEBI:15379"/>
    </ligand>
</feature>
<keyword evidence="12" id="KW-1185">Reference proteome</keyword>
<comment type="subcellular location">
    <subcellularLocation>
        <location evidence="1 7">Peroxisome</location>
    </subcellularLocation>
</comment>
<comment type="catalytic activity">
    <reaction evidence="7 10">
        <text>urate + O2 + H2O = 5-hydroxyisourate + H2O2</text>
        <dbReference type="Rhea" id="RHEA:21368"/>
        <dbReference type="ChEBI" id="CHEBI:15377"/>
        <dbReference type="ChEBI" id="CHEBI:15379"/>
        <dbReference type="ChEBI" id="CHEBI:16240"/>
        <dbReference type="ChEBI" id="CHEBI:17775"/>
        <dbReference type="ChEBI" id="CHEBI:18072"/>
        <dbReference type="EC" id="1.7.3.3"/>
    </reaction>
</comment>
<dbReference type="VEuPathDB" id="FungiDB:DIURU_004968"/>
<sequence>MSAVQLVKSSYGKTNVKFLKVKNDSRNKKKQEVIEANVMVLLRGNFEASYTKADNTSVVPTDTVKNTIFVEAKTTDVWPLERFAAHLAKHFTTKYNHVSGVEVTIVQQKWSKYPLSTGKVHEHSFKHDGPETKRIYLVYDKKSGELKLTTGIKDLTVLKSTGSMFYGYHECDYTTLKPTTERILSTDVDAVWEFDPKALPNLQSVFVAAERGLFDRAYNAARQTTLELFASENSASVQATMYNMSQSILEQVPEIKEVPYALPNKHYVLFDLSWKGIENNDDLFYPSSDPNGYIKSTVNREIDKSKF</sequence>
<keyword evidence="6 7" id="KW-0576">Peroxisome</keyword>
<feature type="active site" description="Charge relay system" evidence="8">
    <location>
        <position position="61"/>
    </location>
</feature>
<dbReference type="EMBL" id="SWFT01000149">
    <property type="protein sequence ID" value="KAA8898113.1"/>
    <property type="molecule type" value="Genomic_DNA"/>
</dbReference>
<feature type="binding site" evidence="9">
    <location>
        <position position="264"/>
    </location>
    <ligand>
        <name>urate</name>
        <dbReference type="ChEBI" id="CHEBI:17775"/>
    </ligand>
</feature>
<feature type="binding site" evidence="9">
    <location>
        <position position="237"/>
    </location>
    <ligand>
        <name>5-hydroxyisourate</name>
        <dbReference type="ChEBI" id="CHEBI:18072"/>
    </ligand>
</feature>
<feature type="binding site" evidence="9">
    <location>
        <position position="61"/>
    </location>
    <ligand>
        <name>O2</name>
        <dbReference type="ChEBI" id="CHEBI:15379"/>
    </ligand>
</feature>
<dbReference type="NCBIfam" id="TIGR03383">
    <property type="entry name" value="urate_oxi"/>
    <property type="match status" value="1"/>
</dbReference>
<dbReference type="Gene3D" id="3.10.270.10">
    <property type="entry name" value="Urate Oxidase"/>
    <property type="match status" value="1"/>
</dbReference>
<dbReference type="GO" id="GO:0019628">
    <property type="term" value="P:urate catabolic process"/>
    <property type="evidence" value="ECO:0007669"/>
    <property type="project" value="UniProtKB-UniPathway"/>
</dbReference>
<evidence type="ECO:0000256" key="8">
    <source>
        <dbReference type="PIRSR" id="PIRSR000241-1"/>
    </source>
</evidence>
<comment type="similarity">
    <text evidence="3 7 10">Belongs to the uricase family.</text>
</comment>
<evidence type="ECO:0000256" key="7">
    <source>
        <dbReference type="PIRNR" id="PIRNR000241"/>
    </source>
</evidence>
<feature type="binding site" evidence="9">
    <location>
        <position position="62"/>
    </location>
    <ligand>
        <name>urate</name>
        <dbReference type="ChEBI" id="CHEBI:17775"/>
    </ligand>
</feature>
<organism evidence="11 12">
    <name type="scientific">Diutina rugosa</name>
    <name type="common">Yeast</name>
    <name type="synonym">Candida rugosa</name>
    <dbReference type="NCBI Taxonomy" id="5481"/>
    <lineage>
        <taxon>Eukaryota</taxon>
        <taxon>Fungi</taxon>
        <taxon>Dikarya</taxon>
        <taxon>Ascomycota</taxon>
        <taxon>Saccharomycotina</taxon>
        <taxon>Pichiomycetes</taxon>
        <taxon>Debaryomycetaceae</taxon>
        <taxon>Diutina</taxon>
    </lineage>
</organism>
<dbReference type="PROSITE" id="PS00366">
    <property type="entry name" value="URICASE"/>
    <property type="match status" value="1"/>
</dbReference>
<comment type="pathway">
    <text evidence="2 7">Purine metabolism; urate degradation; (S)-allantoin from urate: step 1/3.</text>
</comment>
<gene>
    <name evidence="11" type="ORF">DIURU_004968</name>
</gene>
<reference evidence="11 12" key="1">
    <citation type="submission" date="2019-07" db="EMBL/GenBank/DDBJ databases">
        <title>Genome assembly of two rare yeast pathogens: Diutina rugosa and Trichomonascus ciferrii.</title>
        <authorList>
            <person name="Mixao V."/>
            <person name="Saus E."/>
            <person name="Hansen A."/>
            <person name="Lass-Flor C."/>
            <person name="Gabaldon T."/>
        </authorList>
    </citation>
    <scope>NUCLEOTIDE SEQUENCE [LARGE SCALE GENOMIC DNA]</scope>
    <source>
        <strain evidence="11 12">CBS 613</strain>
    </source>
</reference>
<dbReference type="UniPathway" id="UPA00394">
    <property type="reaction ID" value="UER00650"/>
</dbReference>
<feature type="binding site" evidence="9">
    <location>
        <position position="165"/>
    </location>
    <ligand>
        <name>5-hydroxyisourate</name>
        <dbReference type="ChEBI" id="CHEBI:18072"/>
    </ligand>
</feature>
<evidence type="ECO:0000313" key="12">
    <source>
        <dbReference type="Proteomes" id="UP000449547"/>
    </source>
</evidence>
<feature type="binding site" evidence="9">
    <location>
        <position position="62"/>
    </location>
    <ligand>
        <name>5-hydroxyisourate</name>
        <dbReference type="ChEBI" id="CHEBI:18072"/>
    </ligand>
</feature>
<keyword evidence="4 7" id="KW-0659">Purine metabolism</keyword>
<feature type="active site" description="Charge relay system" evidence="8">
    <location>
        <position position="13"/>
    </location>
</feature>
<dbReference type="PANTHER" id="PTHR42874:SF1">
    <property type="entry name" value="URICASE"/>
    <property type="match status" value="1"/>
</dbReference>
<dbReference type="AlphaFoldDB" id="A0A642UFM2"/>
<evidence type="ECO:0000256" key="1">
    <source>
        <dbReference type="ARBA" id="ARBA00004275"/>
    </source>
</evidence>
<proteinExistence type="inferred from homology"/>
<evidence type="ECO:0000256" key="3">
    <source>
        <dbReference type="ARBA" id="ARBA00009760"/>
    </source>
</evidence>
<feature type="binding site" evidence="9">
    <location>
        <position position="238"/>
    </location>
    <ligand>
        <name>5-hydroxyisourate</name>
        <dbReference type="ChEBI" id="CHEBI:18072"/>
    </ligand>
</feature>
<comment type="function">
    <text evidence="7 10">Catalyzes the oxidation of uric acid to 5-hydroxyisourate, which is further processed to form (S)-allantoin.</text>
</comment>
<dbReference type="SUPFAM" id="SSF55620">
    <property type="entry name" value="Tetrahydrobiopterin biosynthesis enzymes-like"/>
    <property type="match status" value="2"/>
</dbReference>